<reference evidence="1" key="1">
    <citation type="submission" date="2023-03" db="EMBL/GenBank/DDBJ databases">
        <authorList>
            <person name="Shen W."/>
            <person name="Cai J."/>
        </authorList>
    </citation>
    <scope>NUCLEOTIDE SEQUENCE</scope>
    <source>
        <strain evidence="1">K72-2</strain>
    </source>
</reference>
<gene>
    <name evidence="1" type="ORF">P7I32_06555</name>
</gene>
<dbReference type="Proteomes" id="UP001268896">
    <property type="component" value="Unassembled WGS sequence"/>
</dbReference>
<name>A0AAW8UJ95_ENTCA</name>
<proteinExistence type="predicted"/>
<dbReference type="Pfam" id="PF11687">
    <property type="entry name" value="DUF3284"/>
    <property type="match status" value="1"/>
</dbReference>
<evidence type="ECO:0000313" key="1">
    <source>
        <dbReference type="EMBL" id="MDT2964264.1"/>
    </source>
</evidence>
<dbReference type="InterPro" id="IPR021701">
    <property type="entry name" value="DUF3284"/>
</dbReference>
<dbReference type="EMBL" id="JARQDV010000003">
    <property type="protein sequence ID" value="MDT2964264.1"/>
    <property type="molecule type" value="Genomic_DNA"/>
</dbReference>
<sequence length="137" mass="16068">MEITKKMNVPADFLYKTIIDSVLHDIKQATDQTLTEDQLEGYSYLKQFYKDSNANITIETVKKNQAYAFQTATKKNTFRVHYQIEAIDDAHCTLHYEEKMTSEGIIQQLNDMLLGTILGYFKRKQFKKMLSMMEEAY</sequence>
<comment type="caution">
    <text evidence="1">The sequence shown here is derived from an EMBL/GenBank/DDBJ whole genome shotgun (WGS) entry which is preliminary data.</text>
</comment>
<protein>
    <submittedName>
        <fullName evidence="1">DUF3284 domain-containing protein</fullName>
    </submittedName>
</protein>
<evidence type="ECO:0000313" key="2">
    <source>
        <dbReference type="Proteomes" id="UP001268896"/>
    </source>
</evidence>
<dbReference type="AlphaFoldDB" id="A0AAW8UJ95"/>
<organism evidence="1 2">
    <name type="scientific">Enterococcus casseliflavus</name>
    <name type="common">Enterococcus flavescens</name>
    <dbReference type="NCBI Taxonomy" id="37734"/>
    <lineage>
        <taxon>Bacteria</taxon>
        <taxon>Bacillati</taxon>
        <taxon>Bacillota</taxon>
        <taxon>Bacilli</taxon>
        <taxon>Lactobacillales</taxon>
        <taxon>Enterococcaceae</taxon>
        <taxon>Enterococcus</taxon>
    </lineage>
</organism>
<accession>A0AAW8UJ95</accession>
<dbReference type="RefSeq" id="WP_311903772.1">
    <property type="nucleotide sequence ID" value="NZ_CAXOEX010000015.1"/>
</dbReference>